<dbReference type="Proteomes" id="UP000001505">
    <property type="component" value="Chromosome"/>
</dbReference>
<proteinExistence type="predicted"/>
<accession>D6YTE5</accession>
<gene>
    <name evidence="1" type="ordered locus">wcw_0029</name>
</gene>
<dbReference type="STRING" id="716544.wcw_0029"/>
<keyword evidence="2" id="KW-1185">Reference proteome</keyword>
<dbReference type="EMBL" id="CP001928">
    <property type="protein sequence ID" value="ADI37406.1"/>
    <property type="molecule type" value="Genomic_DNA"/>
</dbReference>
<dbReference type="AlphaFoldDB" id="D6YTE5"/>
<evidence type="ECO:0000313" key="2">
    <source>
        <dbReference type="Proteomes" id="UP000001505"/>
    </source>
</evidence>
<reference evidence="1 2" key="1">
    <citation type="journal article" date="2010" name="PLoS ONE">
        <title>The Waddlia genome: a window into chlamydial biology.</title>
        <authorList>
            <person name="Bertelli C."/>
            <person name="Collyn F."/>
            <person name="Croxatto A."/>
            <person name="Ruckert C."/>
            <person name="Polkinghorne A."/>
            <person name="Kebbi-Beghdadi C."/>
            <person name="Goesmann A."/>
            <person name="Vaughan L."/>
            <person name="Greub G."/>
        </authorList>
    </citation>
    <scope>NUCLEOTIDE SEQUENCE [LARGE SCALE GENOMIC DNA]</scope>
    <source>
        <strain evidence="2">ATCC VR-1470 / WSU 86-1044</strain>
    </source>
</reference>
<organism evidence="1 2">
    <name type="scientific">Waddlia chondrophila (strain ATCC VR-1470 / WSU 86-1044)</name>
    <dbReference type="NCBI Taxonomy" id="716544"/>
    <lineage>
        <taxon>Bacteria</taxon>
        <taxon>Pseudomonadati</taxon>
        <taxon>Chlamydiota</taxon>
        <taxon>Chlamydiia</taxon>
        <taxon>Parachlamydiales</taxon>
        <taxon>Waddliaceae</taxon>
        <taxon>Waddlia</taxon>
    </lineage>
</organism>
<dbReference type="KEGG" id="wch:wcw_0029"/>
<name>D6YTE5_WADCW</name>
<evidence type="ECO:0000313" key="1">
    <source>
        <dbReference type="EMBL" id="ADI37406.1"/>
    </source>
</evidence>
<dbReference type="HOGENOM" id="CLU_3142183_0_0_0"/>
<sequence length="49" mass="5726">MLIQATATLSFGAQMSKWKGWIDGTRKKPDWGVFNRTYEYRLSTEREGL</sequence>
<protein>
    <submittedName>
        <fullName evidence="1">Uncharacterized protein</fullName>
    </submittedName>
</protein>